<dbReference type="InterPro" id="IPR006311">
    <property type="entry name" value="TAT_signal"/>
</dbReference>
<dbReference type="PROSITE" id="PS51318">
    <property type="entry name" value="TAT"/>
    <property type="match status" value="1"/>
</dbReference>
<dbReference type="Proteomes" id="UP001434337">
    <property type="component" value="Chromosome"/>
</dbReference>
<dbReference type="PROSITE" id="PS51257">
    <property type="entry name" value="PROKAR_LIPOPROTEIN"/>
    <property type="match status" value="1"/>
</dbReference>
<name>A0ABZ3C8J7_9ACTN</name>
<proteinExistence type="predicted"/>
<evidence type="ECO:0000313" key="2">
    <source>
        <dbReference type="EMBL" id="WZW99098.1"/>
    </source>
</evidence>
<dbReference type="InterPro" id="IPR019546">
    <property type="entry name" value="TAT_signal_bac_arc"/>
</dbReference>
<dbReference type="RefSeq" id="WP_232549171.1">
    <property type="nucleotide sequence ID" value="NZ_CP115965.1"/>
</dbReference>
<organism evidence="2 3">
    <name type="scientific">Propioniciclava soli</name>
    <dbReference type="NCBI Taxonomy" id="2775081"/>
    <lineage>
        <taxon>Bacteria</taxon>
        <taxon>Bacillati</taxon>
        <taxon>Actinomycetota</taxon>
        <taxon>Actinomycetes</taxon>
        <taxon>Propionibacteriales</taxon>
        <taxon>Propionibacteriaceae</taxon>
        <taxon>Propioniciclava</taxon>
    </lineage>
</organism>
<feature type="compositionally biased region" description="Pro residues" evidence="1">
    <location>
        <begin position="98"/>
        <end position="108"/>
    </location>
</feature>
<protein>
    <submittedName>
        <fullName evidence="2">Twin-arginine translocation signal domain-containing protein</fullName>
    </submittedName>
</protein>
<evidence type="ECO:0000256" key="1">
    <source>
        <dbReference type="SAM" id="MobiDB-lite"/>
    </source>
</evidence>
<feature type="compositionally biased region" description="Low complexity" evidence="1">
    <location>
        <begin position="109"/>
        <end position="136"/>
    </location>
</feature>
<keyword evidence="3" id="KW-1185">Reference proteome</keyword>
<evidence type="ECO:0000313" key="3">
    <source>
        <dbReference type="Proteomes" id="UP001434337"/>
    </source>
</evidence>
<sequence length="543" mass="56639">MINRRQFLTGSTAGIALVVAGCSGPAQVPTAPVTPGETAAVPDHRHQVRAATPAGDLVLPAGDALAVSRSLLGAATLVVVVPADAAAAASPEATPTATPSPSPSPTPSPAATTADTTATPGASATPAPTAASPEAGAGVARELGVPLLVEGPELAAELDRLQTRTVISYVPDLSVGERTVVPGPASAAELDLEDLPVVTAEPAGVLALAWGDLSTPELVTLAAAGIAEPTALIAPHPGADGASTAAVRDHTGPVVAFGDGFGTDAQFSGQVAVTRTAAEFPGGGVAPFPARRMIALYGHPETPALGMMGEQPPAQAVERLNRLVAEYRELLPDDNVMGAFEIIGTVASAAAGEQGDYSYRTPIATLLPWVEAAEANDLYVVLDLQPGRTDFLTQAKEYSELLLHPHVGLALDPEWRLKPDQRHLRQVGQVGVDEINEVTAWLADFIAENQLPPKVLTLHQFQTRMIVDRERLDVSRPEVQHLMHVDGQGGQAAKQSTWQVLQRDLPAHTVLGWKNFEDEDVPMLTPAQTVAQVHPTPHFISYQ</sequence>
<dbReference type="EMBL" id="CP115965">
    <property type="protein sequence ID" value="WZW99098.1"/>
    <property type="molecule type" value="Genomic_DNA"/>
</dbReference>
<feature type="region of interest" description="Disordered" evidence="1">
    <location>
        <begin position="91"/>
        <end position="136"/>
    </location>
</feature>
<dbReference type="NCBIfam" id="TIGR01409">
    <property type="entry name" value="TAT_signal_seq"/>
    <property type="match status" value="1"/>
</dbReference>
<accession>A0ABZ3C8J7</accession>
<gene>
    <name evidence="2" type="ORF">PCC79_02515</name>
</gene>
<reference evidence="2 3" key="1">
    <citation type="journal article" date="2023" name="Environ Microbiome">
        <title>A coral-associated actinobacterium mitigates coral bleaching under heat stress.</title>
        <authorList>
            <person name="Li J."/>
            <person name="Zou Y."/>
            <person name="Li Q."/>
            <person name="Zhang J."/>
            <person name="Bourne D.G."/>
            <person name="Lyu Y."/>
            <person name="Liu C."/>
            <person name="Zhang S."/>
        </authorList>
    </citation>
    <scope>NUCLEOTIDE SEQUENCE [LARGE SCALE GENOMIC DNA]</scope>
    <source>
        <strain evidence="2 3">SCSIO 13291</strain>
    </source>
</reference>